<feature type="domain" description="BSD" evidence="8">
    <location>
        <begin position="114"/>
        <end position="149"/>
    </location>
</feature>
<keyword evidence="10" id="KW-1185">Reference proteome</keyword>
<dbReference type="InterPro" id="IPR035925">
    <property type="entry name" value="BSD_dom_sf"/>
</dbReference>
<protein>
    <recommendedName>
        <fullName evidence="8">BSD domain-containing protein</fullName>
    </recommendedName>
</protein>
<name>A0A4T0FGR1_9BASI</name>
<evidence type="ECO:0000256" key="1">
    <source>
        <dbReference type="ARBA" id="ARBA00004123"/>
    </source>
</evidence>
<reference evidence="9 10" key="1">
    <citation type="submission" date="2019-03" db="EMBL/GenBank/DDBJ databases">
        <title>Sequencing 23 genomes of Wallemia ichthyophaga.</title>
        <authorList>
            <person name="Gostincar C."/>
        </authorList>
    </citation>
    <scope>NUCLEOTIDE SEQUENCE [LARGE SCALE GENOMIC DNA]</scope>
    <source>
        <strain evidence="9 10">EXF-5753</strain>
    </source>
</reference>
<gene>
    <name evidence="9" type="ORF">E3P99_03142</name>
</gene>
<evidence type="ECO:0000256" key="4">
    <source>
        <dbReference type="ARBA" id="ARBA00023015"/>
    </source>
</evidence>
<sequence>MRVKVLFKKQEGWLELGERAFTCGPLSVDYTRLNTLFASKAGSTPVRLKVDVNEPQQSLTFTFAHPTNALSEREAVKEKLTQAIAANRARTSNQIGKDVDSQQSRASPGLGLSKEDLEIRKKVLVKDPALAKLHRDLVISGVISENDFWQGRQQLLLLEHLSQSQKPGKPSTLVDPRPTSSQAGEFTITITPQLVHDIFQEYPIVQKAYVENVPNPLNESDFWIRYFHSHLFARHRASSRQDANEARNDPVFDQYLEDVDDGLEPRHLDRPVFDRLLDLGSTHYDHNEHGNALDITMQAGKVKAALPLMRRFNEHSQRLLDATIGDDVQSQQHHIPNYEQQITIDDLQSNTENEPVRLNMRHGEQYYTSNVILDADGKHIAAEDSERVWENIRSSLQEWDLVIRVEDIPDTSTSTKHIEEGLSTAARIAYNDIDTTQITSLPAMQAAISCHTASTEFLRLYWSSVLAHPVDTNKVERMVDFIRKTPEKVDSVVRAARSKSEADAVKQALQPVLNGVEKVLANEQARGT</sequence>
<dbReference type="GO" id="GO:0000439">
    <property type="term" value="C:transcription factor TFIIH core complex"/>
    <property type="evidence" value="ECO:0007669"/>
    <property type="project" value="InterPro"/>
</dbReference>
<dbReference type="InterPro" id="IPR027079">
    <property type="entry name" value="Tfb1/GTF2H1"/>
</dbReference>
<keyword evidence="6" id="KW-0539">Nucleus</keyword>
<keyword evidence="4" id="KW-0805">Transcription regulation</keyword>
<dbReference type="InterPro" id="IPR011993">
    <property type="entry name" value="PH-like_dom_sf"/>
</dbReference>
<dbReference type="Pfam" id="PF03909">
    <property type="entry name" value="BSD"/>
    <property type="match status" value="1"/>
</dbReference>
<keyword evidence="3" id="KW-0677">Repeat</keyword>
<accession>A0A4T0FGR1</accession>
<dbReference type="Proteomes" id="UP000310189">
    <property type="component" value="Unassembled WGS sequence"/>
</dbReference>
<evidence type="ECO:0000256" key="6">
    <source>
        <dbReference type="ARBA" id="ARBA00023242"/>
    </source>
</evidence>
<feature type="domain" description="BSD" evidence="8">
    <location>
        <begin position="182"/>
        <end position="234"/>
    </location>
</feature>
<evidence type="ECO:0000256" key="5">
    <source>
        <dbReference type="ARBA" id="ARBA00023163"/>
    </source>
</evidence>
<dbReference type="GO" id="GO:0006351">
    <property type="term" value="P:DNA-templated transcription"/>
    <property type="evidence" value="ECO:0007669"/>
    <property type="project" value="InterPro"/>
</dbReference>
<proteinExistence type="inferred from homology"/>
<dbReference type="Gene3D" id="2.30.29.30">
    <property type="entry name" value="Pleckstrin-homology domain (PH domain)/Phosphotyrosine-binding domain (PTB)"/>
    <property type="match status" value="1"/>
</dbReference>
<dbReference type="EMBL" id="SPNW01000054">
    <property type="protein sequence ID" value="TIA87502.1"/>
    <property type="molecule type" value="Genomic_DNA"/>
</dbReference>
<feature type="compositionally biased region" description="Polar residues" evidence="7">
    <location>
        <begin position="91"/>
        <end position="106"/>
    </location>
</feature>
<dbReference type="CDD" id="cd13229">
    <property type="entry name" value="PH_TFIIH"/>
    <property type="match status" value="1"/>
</dbReference>
<dbReference type="SUPFAM" id="SSF50729">
    <property type="entry name" value="PH domain-like"/>
    <property type="match status" value="1"/>
</dbReference>
<evidence type="ECO:0000256" key="2">
    <source>
        <dbReference type="ARBA" id="ARBA00009448"/>
    </source>
</evidence>
<evidence type="ECO:0000256" key="7">
    <source>
        <dbReference type="SAM" id="MobiDB-lite"/>
    </source>
</evidence>
<dbReference type="SUPFAM" id="SSF140383">
    <property type="entry name" value="BSD domain-like"/>
    <property type="match status" value="2"/>
</dbReference>
<dbReference type="GO" id="GO:0006289">
    <property type="term" value="P:nucleotide-excision repair"/>
    <property type="evidence" value="ECO:0007669"/>
    <property type="project" value="InterPro"/>
</dbReference>
<dbReference type="Pfam" id="PF08567">
    <property type="entry name" value="PH_TFIIH"/>
    <property type="match status" value="1"/>
</dbReference>
<keyword evidence="5" id="KW-0804">Transcription</keyword>
<dbReference type="Gene3D" id="6.10.140.1200">
    <property type="match status" value="1"/>
</dbReference>
<dbReference type="InterPro" id="IPR005607">
    <property type="entry name" value="BSD_dom"/>
</dbReference>
<organism evidence="9 10">
    <name type="scientific">Wallemia hederae</name>
    <dbReference type="NCBI Taxonomy" id="1540922"/>
    <lineage>
        <taxon>Eukaryota</taxon>
        <taxon>Fungi</taxon>
        <taxon>Dikarya</taxon>
        <taxon>Basidiomycota</taxon>
        <taxon>Wallemiomycotina</taxon>
        <taxon>Wallemiomycetes</taxon>
        <taxon>Wallemiales</taxon>
        <taxon>Wallemiaceae</taxon>
        <taxon>Wallemia</taxon>
    </lineage>
</organism>
<dbReference type="PANTHER" id="PTHR12856">
    <property type="entry name" value="TRANSCRIPTION INITIATION FACTOR IIH-RELATED"/>
    <property type="match status" value="1"/>
</dbReference>
<comment type="similarity">
    <text evidence="2">Belongs to the TFB1 family.</text>
</comment>
<dbReference type="InterPro" id="IPR013876">
    <property type="entry name" value="TFIIH_BTF_p62_N"/>
</dbReference>
<evidence type="ECO:0000313" key="9">
    <source>
        <dbReference type="EMBL" id="TIA87502.1"/>
    </source>
</evidence>
<dbReference type="SMART" id="SM00751">
    <property type="entry name" value="BSD"/>
    <property type="match status" value="2"/>
</dbReference>
<comment type="subcellular location">
    <subcellularLocation>
        <location evidence="1">Nucleus</location>
    </subcellularLocation>
</comment>
<dbReference type="PROSITE" id="PS50858">
    <property type="entry name" value="BSD"/>
    <property type="match status" value="2"/>
</dbReference>
<feature type="region of interest" description="Disordered" evidence="7">
    <location>
        <begin position="91"/>
        <end position="110"/>
    </location>
</feature>
<dbReference type="AlphaFoldDB" id="A0A4T0FGR1"/>
<evidence type="ECO:0000256" key="3">
    <source>
        <dbReference type="ARBA" id="ARBA00022737"/>
    </source>
</evidence>
<comment type="caution">
    <text evidence="9">The sequence shown here is derived from an EMBL/GenBank/DDBJ whole genome shotgun (WGS) entry which is preliminary data.</text>
</comment>
<dbReference type="OrthoDB" id="360521at2759"/>
<evidence type="ECO:0000313" key="10">
    <source>
        <dbReference type="Proteomes" id="UP000310189"/>
    </source>
</evidence>
<evidence type="ECO:0000259" key="8">
    <source>
        <dbReference type="PROSITE" id="PS50858"/>
    </source>
</evidence>